<feature type="compositionally biased region" description="Polar residues" evidence="1">
    <location>
        <begin position="42"/>
        <end position="61"/>
    </location>
</feature>
<name>A0A7S3JMK9_9SPIT</name>
<proteinExistence type="predicted"/>
<evidence type="ECO:0000259" key="2">
    <source>
        <dbReference type="Pfam" id="PF01778"/>
    </source>
</evidence>
<gene>
    <name evidence="3" type="ORF">EHAR0213_LOCUS18131</name>
</gene>
<accession>A0A7S3JMK9</accession>
<reference evidence="3" key="1">
    <citation type="submission" date="2021-01" db="EMBL/GenBank/DDBJ databases">
        <authorList>
            <person name="Corre E."/>
            <person name="Pelletier E."/>
            <person name="Niang G."/>
            <person name="Scheremetjew M."/>
            <person name="Finn R."/>
            <person name="Kale V."/>
            <person name="Holt S."/>
            <person name="Cochrane G."/>
            <person name="Meng A."/>
            <person name="Brown T."/>
            <person name="Cohen L."/>
        </authorList>
    </citation>
    <scope>NUCLEOTIDE SEQUENCE</scope>
    <source>
        <strain evidence="3">FSP1.4</strain>
    </source>
</reference>
<dbReference type="Gene3D" id="3.30.390.110">
    <property type="match status" value="1"/>
</dbReference>
<dbReference type="Pfam" id="PF01778">
    <property type="entry name" value="Ribosomal_L28e"/>
    <property type="match status" value="1"/>
</dbReference>
<feature type="domain" description="Ribosomal eL28/Mak16" evidence="2">
    <location>
        <begin position="16"/>
        <end position="107"/>
    </location>
</feature>
<evidence type="ECO:0000313" key="3">
    <source>
        <dbReference type="EMBL" id="CAE0359207.1"/>
    </source>
</evidence>
<protein>
    <recommendedName>
        <fullName evidence="2">Ribosomal eL28/Mak16 domain-containing protein</fullName>
    </recommendedName>
</protein>
<organism evidence="3">
    <name type="scientific">Euplotes harpa</name>
    <dbReference type="NCBI Taxonomy" id="151035"/>
    <lineage>
        <taxon>Eukaryota</taxon>
        <taxon>Sar</taxon>
        <taxon>Alveolata</taxon>
        <taxon>Ciliophora</taxon>
        <taxon>Intramacronucleata</taxon>
        <taxon>Spirotrichea</taxon>
        <taxon>Hypotrichia</taxon>
        <taxon>Euplotida</taxon>
        <taxon>Euplotidae</taxon>
        <taxon>Euplotes</taxon>
    </lineage>
</organism>
<sequence length="153" mass="16779">MEASSGVASARVPNCVVWNIIKKNNSFLVKRGEDQFTKDPLSASNRHNASESGIANDNSISIHARKEAAKKTHRRVFDLVLARSSEHPATKSSGCVAATRSVKKEVGRLAKVVGSLHGLSDKKKALLLKRVYRLHSGNKLHQKKARAYKIAKN</sequence>
<dbReference type="InterPro" id="IPR029004">
    <property type="entry name" value="Ribosomal_eL28/Mak16"/>
</dbReference>
<dbReference type="AlphaFoldDB" id="A0A7S3JMK9"/>
<feature type="region of interest" description="Disordered" evidence="1">
    <location>
        <begin position="38"/>
        <end position="67"/>
    </location>
</feature>
<dbReference type="EMBL" id="HBII01043431">
    <property type="protein sequence ID" value="CAE0359207.1"/>
    <property type="molecule type" value="Transcribed_RNA"/>
</dbReference>
<evidence type="ECO:0000256" key="1">
    <source>
        <dbReference type="SAM" id="MobiDB-lite"/>
    </source>
</evidence>